<dbReference type="OrthoDB" id="9179351at2"/>
<dbReference type="PROSITE" id="PS50885">
    <property type="entry name" value="HAMP"/>
    <property type="match status" value="1"/>
</dbReference>
<evidence type="ECO:0000259" key="5">
    <source>
        <dbReference type="PROSITE" id="PS50111"/>
    </source>
</evidence>
<dbReference type="SUPFAM" id="SSF58104">
    <property type="entry name" value="Methyl-accepting chemotaxis protein (MCP) signaling domain"/>
    <property type="match status" value="1"/>
</dbReference>
<reference evidence="7 8" key="1">
    <citation type="submission" date="2018-04" db="EMBL/GenBank/DDBJ databases">
        <title>Denitrifier Microvirgula.</title>
        <authorList>
            <person name="Anderson E."/>
            <person name="Jang J."/>
            <person name="Ishii S."/>
        </authorList>
    </citation>
    <scope>NUCLEOTIDE SEQUENCE [LARGE SCALE GENOMIC DNA]</scope>
    <source>
        <strain evidence="7 8">BE2.4</strain>
    </source>
</reference>
<gene>
    <name evidence="7" type="ORF">DAI18_17665</name>
</gene>
<evidence type="ECO:0000256" key="1">
    <source>
        <dbReference type="ARBA" id="ARBA00004370"/>
    </source>
</evidence>
<dbReference type="InterPro" id="IPR024478">
    <property type="entry name" value="HlyB_4HB_MCP"/>
</dbReference>
<dbReference type="Pfam" id="PF12729">
    <property type="entry name" value="4HB_MCP_1"/>
    <property type="match status" value="1"/>
</dbReference>
<evidence type="ECO:0000313" key="7">
    <source>
        <dbReference type="EMBL" id="AVY95665.1"/>
    </source>
</evidence>
<feature type="domain" description="Methyl-accepting transducer" evidence="5">
    <location>
        <begin position="265"/>
        <end position="501"/>
    </location>
</feature>
<dbReference type="PANTHER" id="PTHR32089:SF112">
    <property type="entry name" value="LYSOZYME-LIKE PROTEIN-RELATED"/>
    <property type="match status" value="1"/>
</dbReference>
<dbReference type="PRINTS" id="PR00260">
    <property type="entry name" value="CHEMTRNSDUCR"/>
</dbReference>
<name>A0A2S0PE86_9NEIS</name>
<evidence type="ECO:0000259" key="6">
    <source>
        <dbReference type="PROSITE" id="PS50885"/>
    </source>
</evidence>
<dbReference type="InterPro" id="IPR004090">
    <property type="entry name" value="Chemotax_Me-accpt_rcpt"/>
</dbReference>
<dbReference type="SMART" id="SM00283">
    <property type="entry name" value="MA"/>
    <property type="match status" value="1"/>
</dbReference>
<dbReference type="GO" id="GO:0016020">
    <property type="term" value="C:membrane"/>
    <property type="evidence" value="ECO:0007669"/>
    <property type="project" value="UniProtKB-SubCell"/>
</dbReference>
<dbReference type="InterPro" id="IPR003660">
    <property type="entry name" value="HAMP_dom"/>
</dbReference>
<dbReference type="EMBL" id="CP028519">
    <property type="protein sequence ID" value="AVY95665.1"/>
    <property type="molecule type" value="Genomic_DNA"/>
</dbReference>
<protein>
    <submittedName>
        <fullName evidence="7">Methyl-accepting chemotaxis protein</fullName>
    </submittedName>
</protein>
<organism evidence="7 8">
    <name type="scientific">Microvirgula aerodenitrificans</name>
    <dbReference type="NCBI Taxonomy" id="57480"/>
    <lineage>
        <taxon>Bacteria</taxon>
        <taxon>Pseudomonadati</taxon>
        <taxon>Pseudomonadota</taxon>
        <taxon>Betaproteobacteria</taxon>
        <taxon>Neisseriales</taxon>
        <taxon>Aquaspirillaceae</taxon>
        <taxon>Microvirgula</taxon>
    </lineage>
</organism>
<keyword evidence="8" id="KW-1185">Reference proteome</keyword>
<accession>A0A2S0PE86</accession>
<dbReference type="GO" id="GO:0004888">
    <property type="term" value="F:transmembrane signaling receptor activity"/>
    <property type="evidence" value="ECO:0007669"/>
    <property type="project" value="InterPro"/>
</dbReference>
<dbReference type="STRING" id="1122240.GCA_000620105_01846"/>
<dbReference type="RefSeq" id="WP_051528786.1">
    <property type="nucleotide sequence ID" value="NZ_CP028519.1"/>
</dbReference>
<dbReference type="AlphaFoldDB" id="A0A2S0PE86"/>
<dbReference type="PANTHER" id="PTHR32089">
    <property type="entry name" value="METHYL-ACCEPTING CHEMOTAXIS PROTEIN MCPB"/>
    <property type="match status" value="1"/>
</dbReference>
<evidence type="ECO:0000313" key="8">
    <source>
        <dbReference type="Proteomes" id="UP000244173"/>
    </source>
</evidence>
<dbReference type="CDD" id="cd11386">
    <property type="entry name" value="MCP_signal"/>
    <property type="match status" value="1"/>
</dbReference>
<dbReference type="InterPro" id="IPR004089">
    <property type="entry name" value="MCPsignal_dom"/>
</dbReference>
<comment type="subcellular location">
    <subcellularLocation>
        <location evidence="1">Membrane</location>
    </subcellularLocation>
</comment>
<keyword evidence="2 4" id="KW-0807">Transducer</keyword>
<evidence type="ECO:0000256" key="4">
    <source>
        <dbReference type="PROSITE-ProRule" id="PRU00284"/>
    </source>
</evidence>
<dbReference type="Proteomes" id="UP000244173">
    <property type="component" value="Chromosome"/>
</dbReference>
<dbReference type="Gene3D" id="1.10.287.950">
    <property type="entry name" value="Methyl-accepting chemotaxis protein"/>
    <property type="match status" value="1"/>
</dbReference>
<proteinExistence type="inferred from homology"/>
<evidence type="ECO:0000256" key="2">
    <source>
        <dbReference type="ARBA" id="ARBA00023224"/>
    </source>
</evidence>
<dbReference type="FunFam" id="1.10.287.950:FF:000001">
    <property type="entry name" value="Methyl-accepting chemotaxis sensory transducer"/>
    <property type="match status" value="1"/>
</dbReference>
<feature type="domain" description="HAMP" evidence="6">
    <location>
        <begin position="207"/>
        <end position="260"/>
    </location>
</feature>
<evidence type="ECO:0000256" key="3">
    <source>
        <dbReference type="ARBA" id="ARBA00029447"/>
    </source>
</evidence>
<sequence>MNISRKLFLTLSVAIFALLSVGGYSVWQQGHAQDSHEAMMNNIFPSLDDINRAQHGLSNIRVGLRDFLHADDDAQRNVARNKILAAKQNLDMAVADYQAKNIYNDQDQEKLNAVRDSVKQYWAAIQPALTRSVQLEPAQRMVLIKQASPLSRAAEKALDEHYALNKALTMQDVAISRADYEYTRNLSLACIAVALALTGGLSLHLFRTIRTGLTQIRSDLASVSETMDFTRRTTVLHHDEIGDASMALNLLMEKLQTSFQALRHIAHEVQGASLALSETARQVAAASSVQSESASDMAATVEQMTVSINHVAGQALDTRSGALEARALVESGSEIIRNTITDIHEISRVVKSSVVHIQQLEARSAQVGTVVNVIRDIADQTNLLALNAAIEAARAGEQGRGFAVVADEVRKLAERTANSTQEIASMIEAMLGMARETVTAMESADQLVESGVARADKASHAISEIGANADNAATSISGISAAIQQQGVASNNIAQQVEKTAQMSEESSAAARNTASSAELLDTLVRQQMDTLAQFRV</sequence>
<dbReference type="GO" id="GO:0007165">
    <property type="term" value="P:signal transduction"/>
    <property type="evidence" value="ECO:0007669"/>
    <property type="project" value="UniProtKB-KW"/>
</dbReference>
<dbReference type="KEGG" id="maer:DAI18_17665"/>
<dbReference type="PROSITE" id="PS50111">
    <property type="entry name" value="CHEMOTAXIS_TRANSDUC_2"/>
    <property type="match status" value="1"/>
</dbReference>
<dbReference type="GO" id="GO:0006935">
    <property type="term" value="P:chemotaxis"/>
    <property type="evidence" value="ECO:0007669"/>
    <property type="project" value="InterPro"/>
</dbReference>
<dbReference type="Pfam" id="PF00015">
    <property type="entry name" value="MCPsignal"/>
    <property type="match status" value="1"/>
</dbReference>
<comment type="similarity">
    <text evidence="3">Belongs to the methyl-accepting chemotaxis (MCP) protein family.</text>
</comment>